<dbReference type="CDD" id="cd00093">
    <property type="entry name" value="HTH_XRE"/>
    <property type="match status" value="1"/>
</dbReference>
<dbReference type="InterPro" id="IPR001387">
    <property type="entry name" value="Cro/C1-type_HTH"/>
</dbReference>
<evidence type="ECO:0000259" key="2">
    <source>
        <dbReference type="PROSITE" id="PS50943"/>
    </source>
</evidence>
<feature type="region of interest" description="Disordered" evidence="1">
    <location>
        <begin position="18"/>
        <end position="38"/>
    </location>
</feature>
<dbReference type="Gene3D" id="1.10.260.40">
    <property type="entry name" value="lambda repressor-like DNA-binding domains"/>
    <property type="match status" value="1"/>
</dbReference>
<dbReference type="SMART" id="SM00530">
    <property type="entry name" value="HTH_XRE"/>
    <property type="match status" value="1"/>
</dbReference>
<sequence length="185" mass="20274">MEGAILLGRVRRAAGLSQQELSRRARTSRPTLSAYENGRKSPSLDVVARLLAEAGFDLDAVPRVSYASVPGPRGSAYVVPDRLCRLPVDQALATVTLPLVLNWSDPGRQFHLARRHDRAQVYEIVLRDGTADHLQTYVDGALLVDIWPELVLPRTLRAAWAPVIAATLPSGETEQRTDRGIGCQC</sequence>
<organism evidence="3 4">
    <name type="scientific">Antrihabitans spumae</name>
    <dbReference type="NCBI Taxonomy" id="3373370"/>
    <lineage>
        <taxon>Bacteria</taxon>
        <taxon>Bacillati</taxon>
        <taxon>Actinomycetota</taxon>
        <taxon>Actinomycetes</taxon>
        <taxon>Mycobacteriales</taxon>
        <taxon>Nocardiaceae</taxon>
        <taxon>Antrihabitans</taxon>
    </lineage>
</organism>
<dbReference type="InterPro" id="IPR010982">
    <property type="entry name" value="Lambda_DNA-bd_dom_sf"/>
</dbReference>
<evidence type="ECO:0000256" key="1">
    <source>
        <dbReference type="SAM" id="MobiDB-lite"/>
    </source>
</evidence>
<dbReference type="RefSeq" id="WP_395117967.1">
    <property type="nucleotide sequence ID" value="NZ_JBIMSO010000119.1"/>
</dbReference>
<protein>
    <submittedName>
        <fullName evidence="3">Helix-turn-helix domain-containing protein</fullName>
    </submittedName>
</protein>
<evidence type="ECO:0000313" key="3">
    <source>
        <dbReference type="EMBL" id="MFH5211465.1"/>
    </source>
</evidence>
<dbReference type="PROSITE" id="PS50943">
    <property type="entry name" value="HTH_CROC1"/>
    <property type="match status" value="1"/>
</dbReference>
<reference evidence="3 4" key="1">
    <citation type="submission" date="2024-10" db="EMBL/GenBank/DDBJ databases">
        <authorList>
            <person name="Riesco R."/>
        </authorList>
    </citation>
    <scope>NUCLEOTIDE SEQUENCE [LARGE SCALE GENOMIC DNA]</scope>
    <source>
        <strain evidence="3 4">NCIMB 15449</strain>
    </source>
</reference>
<dbReference type="Pfam" id="PF13560">
    <property type="entry name" value="HTH_31"/>
    <property type="match status" value="1"/>
</dbReference>
<dbReference type="SUPFAM" id="SSF47413">
    <property type="entry name" value="lambda repressor-like DNA-binding domains"/>
    <property type="match status" value="1"/>
</dbReference>
<evidence type="ECO:0000313" key="4">
    <source>
        <dbReference type="Proteomes" id="UP001609175"/>
    </source>
</evidence>
<accession>A0ABW7JWZ7</accession>
<proteinExistence type="predicted"/>
<feature type="domain" description="HTH cro/C1-type" evidence="2">
    <location>
        <begin position="11"/>
        <end position="61"/>
    </location>
</feature>
<name>A0ABW7JWZ7_9NOCA</name>
<gene>
    <name evidence="3" type="ORF">ACHIPZ_25155</name>
</gene>
<dbReference type="EMBL" id="JBIMSO010000119">
    <property type="protein sequence ID" value="MFH5211465.1"/>
    <property type="molecule type" value="Genomic_DNA"/>
</dbReference>
<comment type="caution">
    <text evidence="3">The sequence shown here is derived from an EMBL/GenBank/DDBJ whole genome shotgun (WGS) entry which is preliminary data.</text>
</comment>
<dbReference type="Proteomes" id="UP001609175">
    <property type="component" value="Unassembled WGS sequence"/>
</dbReference>